<evidence type="ECO:0000313" key="3">
    <source>
        <dbReference type="Proteomes" id="UP001149009"/>
    </source>
</evidence>
<dbReference type="AlphaFoldDB" id="A0A9X2XCG3"/>
<organism evidence="2 3">
    <name type="scientific">Chelativorans petroleitrophicus</name>
    <dbReference type="NCBI Taxonomy" id="2975484"/>
    <lineage>
        <taxon>Bacteria</taxon>
        <taxon>Pseudomonadati</taxon>
        <taxon>Pseudomonadota</taxon>
        <taxon>Alphaproteobacteria</taxon>
        <taxon>Hyphomicrobiales</taxon>
        <taxon>Phyllobacteriaceae</taxon>
        <taxon>Chelativorans</taxon>
    </lineage>
</organism>
<dbReference type="Proteomes" id="UP001149009">
    <property type="component" value="Unassembled WGS sequence"/>
</dbReference>
<proteinExistence type="predicted"/>
<evidence type="ECO:0000259" key="1">
    <source>
        <dbReference type="Pfam" id="PF00386"/>
    </source>
</evidence>
<evidence type="ECO:0000313" key="2">
    <source>
        <dbReference type="EMBL" id="MCT8991952.1"/>
    </source>
</evidence>
<dbReference type="Gene3D" id="2.60.120.40">
    <property type="match status" value="1"/>
</dbReference>
<accession>A0A9X2XCG3</accession>
<keyword evidence="3" id="KW-1185">Reference proteome</keyword>
<dbReference type="RefSeq" id="WP_261516904.1">
    <property type="nucleotide sequence ID" value="NZ_JAODNV010000021.1"/>
</dbReference>
<dbReference type="InterPro" id="IPR021251">
    <property type="entry name" value="DUF2793"/>
</dbReference>
<dbReference type="InterPro" id="IPR008983">
    <property type="entry name" value="Tumour_necrosis_fac-like_dom"/>
</dbReference>
<dbReference type="SUPFAM" id="SSF49842">
    <property type="entry name" value="TNF-like"/>
    <property type="match status" value="1"/>
</dbReference>
<feature type="domain" description="C1q" evidence="1">
    <location>
        <begin position="241"/>
        <end position="335"/>
    </location>
</feature>
<sequence length="356" mass="38640">MEETANLKLPFILPSQAQKHVTHNESLQLLDAIVQLGVLDRDLTAPPAEPAEGDRYIIASPATGAWEGREGEIAAFQDGAWNFLSPRPGWRAWIVDEQALLVWDGSSWIDILKQIQHVELLGIGTEADAQNVFAAKLNKALWAARIEAEGGDGNLRYTLNKEGPQKVLSLLMQSGWSGRAEVGLAGSDDLSIRVSPDGSQWHEALHVDRQSGIVSTQALPRFKAYTNYDNYVGVGVWTKIGINNADYNEQGCFDAGTNRFIAPVDGTYLFGASLLYKINYSADARMSARLVLNGATEVKGSRGEISGPHESLLTALCLSTLVTLEKDDAVELQGCFRGADGYFAADGTTFWGLKVG</sequence>
<dbReference type="InterPro" id="IPR001073">
    <property type="entry name" value="C1q_dom"/>
</dbReference>
<name>A0A9X2XCG3_9HYPH</name>
<dbReference type="Pfam" id="PF00386">
    <property type="entry name" value="C1q"/>
    <property type="match status" value="1"/>
</dbReference>
<dbReference type="Pfam" id="PF10983">
    <property type="entry name" value="DUF2793"/>
    <property type="match status" value="1"/>
</dbReference>
<reference evidence="2" key="1">
    <citation type="submission" date="2022-08" db="EMBL/GenBank/DDBJ databases">
        <title>Chelativorans sichuanense sp. nov., a paraffin oil-degrading bacterium isolated from a mixture of oil-based drill cuttings and paddy soil.</title>
        <authorList>
            <person name="Yu J."/>
            <person name="Liu H."/>
            <person name="Chen Q."/>
        </authorList>
    </citation>
    <scope>NUCLEOTIDE SEQUENCE</scope>
    <source>
        <strain evidence="2">SCAU 2101</strain>
    </source>
</reference>
<dbReference type="EMBL" id="JAODNV010000021">
    <property type="protein sequence ID" value="MCT8991952.1"/>
    <property type="molecule type" value="Genomic_DNA"/>
</dbReference>
<gene>
    <name evidence="2" type="ORF">NYR54_16925</name>
</gene>
<comment type="caution">
    <text evidence="2">The sequence shown here is derived from an EMBL/GenBank/DDBJ whole genome shotgun (WGS) entry which is preliminary data.</text>
</comment>
<protein>
    <submittedName>
        <fullName evidence="2">DUF2793 domain-containing protein</fullName>
    </submittedName>
</protein>